<evidence type="ECO:0000313" key="4">
    <source>
        <dbReference type="Proteomes" id="UP001159405"/>
    </source>
</evidence>
<gene>
    <name evidence="3" type="ORF">PLOB_00016075</name>
</gene>
<evidence type="ECO:0000259" key="2">
    <source>
        <dbReference type="PROSITE" id="PS51192"/>
    </source>
</evidence>
<dbReference type="InterPro" id="IPR027417">
    <property type="entry name" value="P-loop_NTPase"/>
</dbReference>
<evidence type="ECO:0000256" key="1">
    <source>
        <dbReference type="ARBA" id="ARBA00005446"/>
    </source>
</evidence>
<dbReference type="InterPro" id="IPR014001">
    <property type="entry name" value="Helicase_ATP-bd"/>
</dbReference>
<dbReference type="Proteomes" id="UP001159405">
    <property type="component" value="Unassembled WGS sequence"/>
</dbReference>
<dbReference type="Gene3D" id="3.40.50.300">
    <property type="entry name" value="P-loop containing nucleotide triphosphate hydrolases"/>
    <property type="match status" value="1"/>
</dbReference>
<dbReference type="Pfam" id="PF00270">
    <property type="entry name" value="DEAD"/>
    <property type="match status" value="1"/>
</dbReference>
<evidence type="ECO:0000313" key="3">
    <source>
        <dbReference type="EMBL" id="CAH3033187.1"/>
    </source>
</evidence>
<organism evidence="3 4">
    <name type="scientific">Porites lobata</name>
    <dbReference type="NCBI Taxonomy" id="104759"/>
    <lineage>
        <taxon>Eukaryota</taxon>
        <taxon>Metazoa</taxon>
        <taxon>Cnidaria</taxon>
        <taxon>Anthozoa</taxon>
        <taxon>Hexacorallia</taxon>
        <taxon>Scleractinia</taxon>
        <taxon>Fungiina</taxon>
        <taxon>Poritidae</taxon>
        <taxon>Porites</taxon>
    </lineage>
</organism>
<dbReference type="SUPFAM" id="SSF52540">
    <property type="entry name" value="P-loop containing nucleoside triphosphate hydrolases"/>
    <property type="match status" value="1"/>
</dbReference>
<dbReference type="SMART" id="SM00487">
    <property type="entry name" value="DEXDc"/>
    <property type="match status" value="1"/>
</dbReference>
<comment type="similarity">
    <text evidence="1">Belongs to the helicase family. RecQ subfamily.</text>
</comment>
<dbReference type="InterPro" id="IPR011545">
    <property type="entry name" value="DEAD/DEAH_box_helicase_dom"/>
</dbReference>
<name>A0ABN8MPT8_9CNID</name>
<sequence>MADFQAAVKRVCEVFNVASLYPEQEECLKAICDGKNVHASLPTGYGKSLIFYAIPIIADVMFDRPRGTSKVIVISPLKTLMEDQVRYLKSMSLSAVALHDEQSEEILQNVESGAFTYVFLSPERMLNSSRWRKLLSSSFNKLFISVIIDEAHCISQWGLSSKSNPTSIPFRQWYGNLGEMYSLISSDVSTVVFTATASKATKKDIFKTLNLS</sequence>
<feature type="domain" description="Helicase ATP-binding" evidence="2">
    <location>
        <begin position="28"/>
        <end position="212"/>
    </location>
</feature>
<reference evidence="3 4" key="1">
    <citation type="submission" date="2022-05" db="EMBL/GenBank/DDBJ databases">
        <authorList>
            <consortium name="Genoscope - CEA"/>
            <person name="William W."/>
        </authorList>
    </citation>
    <scope>NUCLEOTIDE SEQUENCE [LARGE SCALE GENOMIC DNA]</scope>
</reference>
<proteinExistence type="inferred from homology"/>
<dbReference type="PROSITE" id="PS51192">
    <property type="entry name" value="HELICASE_ATP_BIND_1"/>
    <property type="match status" value="1"/>
</dbReference>
<accession>A0ABN8MPT8</accession>
<dbReference type="PANTHER" id="PTHR13710">
    <property type="entry name" value="DNA HELICASE RECQ FAMILY MEMBER"/>
    <property type="match status" value="1"/>
</dbReference>
<protein>
    <recommendedName>
        <fullName evidence="2">Helicase ATP-binding domain-containing protein</fullName>
    </recommendedName>
</protein>
<comment type="caution">
    <text evidence="3">The sequence shown here is derived from an EMBL/GenBank/DDBJ whole genome shotgun (WGS) entry which is preliminary data.</text>
</comment>
<dbReference type="EMBL" id="CALNXK010000002">
    <property type="protein sequence ID" value="CAH3033187.1"/>
    <property type="molecule type" value="Genomic_DNA"/>
</dbReference>
<dbReference type="PANTHER" id="PTHR13710:SF120">
    <property type="entry name" value="BIFUNCTIONAL 3'-5' EXONUCLEASE_ATP-DEPENDENT HELICASE WRN"/>
    <property type="match status" value="1"/>
</dbReference>
<keyword evidence="4" id="KW-1185">Reference proteome</keyword>